<keyword evidence="2" id="KW-1185">Reference proteome</keyword>
<comment type="caution">
    <text evidence="1">The sequence shown here is derived from an EMBL/GenBank/DDBJ whole genome shotgun (WGS) entry which is preliminary data.</text>
</comment>
<protein>
    <recommendedName>
        <fullName evidence="3">ESX-1 secretion-associated protein</fullName>
    </recommendedName>
</protein>
<dbReference type="AlphaFoldDB" id="U5E7Y6"/>
<proteinExistence type="predicted"/>
<gene>
    <name evidence="1" type="ORF">NCAST_20_00150</name>
</gene>
<reference evidence="1 2" key="1">
    <citation type="journal article" date="2014" name="BMC Genomics">
        <title>Genome based analysis of type-I polyketide synthase and nonribosomal peptide synthetase gene clusters in seven strains of five representative Nocardia species.</title>
        <authorList>
            <person name="Komaki H."/>
            <person name="Ichikawa N."/>
            <person name="Hosoyama A."/>
            <person name="Takahashi-Nakaguchi A."/>
            <person name="Matsuzawa T."/>
            <person name="Suzuki K."/>
            <person name="Fujita N."/>
            <person name="Gonoi T."/>
        </authorList>
    </citation>
    <scope>NUCLEOTIDE SEQUENCE [LARGE SCALE GENOMIC DNA]</scope>
    <source>
        <strain evidence="1 2">NBRC 15531</strain>
    </source>
</reference>
<dbReference type="RefSeq" id="WP_019049714.1">
    <property type="nucleotide sequence ID" value="NZ_BAFO02000020.1"/>
</dbReference>
<dbReference type="STRING" id="1824.SAMN05444423_101749"/>
<dbReference type="eggNOG" id="ENOG5033U0A">
    <property type="taxonomic scope" value="Bacteria"/>
</dbReference>
<organism evidence="1 2">
    <name type="scientific">Nocardia asteroides NBRC 15531</name>
    <dbReference type="NCBI Taxonomy" id="1110697"/>
    <lineage>
        <taxon>Bacteria</taxon>
        <taxon>Bacillati</taxon>
        <taxon>Actinomycetota</taxon>
        <taxon>Actinomycetes</taxon>
        <taxon>Mycobacteriales</taxon>
        <taxon>Nocardiaceae</taxon>
        <taxon>Nocardia</taxon>
    </lineage>
</organism>
<name>U5E7Y6_NOCAS</name>
<evidence type="ECO:0008006" key="3">
    <source>
        <dbReference type="Google" id="ProtNLM"/>
    </source>
</evidence>
<evidence type="ECO:0000313" key="1">
    <source>
        <dbReference type="EMBL" id="GAD83450.1"/>
    </source>
</evidence>
<sequence>MTITKSQVDNWKISKLYDLATKIDAENQLYLGQLDKAKQVFTNSQDYWSGNARDAAYDRVAQDHGQGYKLFLEVQDAPVVLRAAASSLDSHRTVLLGKVSDATGAALTVDDNWKVTGSDADQVRTHQDSINTAYRELESAAKLAATTLAEHAGYIRAAGDLLGSGLDVSDDRTAAAGARLGAEDGATLAAALRRGDYTEAAAIMAHRPKGLTTQEIQDLAAGKNVAGVPADLQQYYKDFNTSFYNDPGNTGNYKKWMENAERRGVSPETIVEIASTHGITPEDFTVLDGMEPVTDKDGKTYFIMPTGTSGDDAQQAVLMTYVLNAGTDYDKAGLVPGVVNDFKETPYSSAEIQRIIDRQDKNDWSYDQDVAYVDSNGGRLATTPNGMLMGLGGNELQDLYSQKGGTTYGDIFVMNLDDLDDPADQLRKIAESGSKWFDNGSGPQQSTTDLDRLLHHEERHSQQWAEKGYAGMIGSVAWSGLKAWWTDSDDEIEEDAGLHDGGYKK</sequence>
<dbReference type="EMBL" id="BAFO02000020">
    <property type="protein sequence ID" value="GAD83450.1"/>
    <property type="molecule type" value="Genomic_DNA"/>
</dbReference>
<accession>U5E7Y6</accession>
<dbReference type="GeneID" id="91519983"/>
<evidence type="ECO:0000313" key="2">
    <source>
        <dbReference type="Proteomes" id="UP000017048"/>
    </source>
</evidence>
<dbReference type="Proteomes" id="UP000017048">
    <property type="component" value="Unassembled WGS sequence"/>
</dbReference>